<dbReference type="PANTHER" id="PTHR46331:SF2">
    <property type="entry name" value="VALACYCLOVIR HYDROLASE"/>
    <property type="match status" value="1"/>
</dbReference>
<dbReference type="AlphaFoldDB" id="A0A7R9QBJ1"/>
<gene>
    <name evidence="1" type="ORF">ONB1V03_LOCUS2127</name>
</gene>
<dbReference type="PANTHER" id="PTHR46331">
    <property type="entry name" value="VALACYCLOVIR HYDROLASE"/>
    <property type="match status" value="1"/>
</dbReference>
<proteinExistence type="predicted"/>
<dbReference type="EMBL" id="OC915286">
    <property type="protein sequence ID" value="CAD7639671.1"/>
    <property type="molecule type" value="Genomic_DNA"/>
</dbReference>
<dbReference type="Gene3D" id="3.40.50.1820">
    <property type="entry name" value="alpha/beta hydrolase"/>
    <property type="match status" value="1"/>
</dbReference>
<evidence type="ECO:0008006" key="3">
    <source>
        <dbReference type="Google" id="ProtNLM"/>
    </source>
</evidence>
<keyword evidence="2" id="KW-1185">Reference proteome</keyword>
<accession>A0A7R9QBJ1</accession>
<dbReference type="EMBL" id="CAJPVJ010000461">
    <property type="protein sequence ID" value="CAG2162534.1"/>
    <property type="molecule type" value="Genomic_DNA"/>
</dbReference>
<name>A0A7R9QBJ1_9ACAR</name>
<dbReference type="InterPro" id="IPR029058">
    <property type="entry name" value="AB_hydrolase_fold"/>
</dbReference>
<dbReference type="OrthoDB" id="19657at2759"/>
<dbReference type="GO" id="GO:0017171">
    <property type="term" value="F:serine hydrolase activity"/>
    <property type="evidence" value="ECO:0007669"/>
    <property type="project" value="TreeGrafter"/>
</dbReference>
<dbReference type="Proteomes" id="UP000728032">
    <property type="component" value="Unassembled WGS sequence"/>
</dbReference>
<evidence type="ECO:0000313" key="1">
    <source>
        <dbReference type="EMBL" id="CAD7639671.1"/>
    </source>
</evidence>
<reference evidence="1" key="1">
    <citation type="submission" date="2020-11" db="EMBL/GenBank/DDBJ databases">
        <authorList>
            <person name="Tran Van P."/>
        </authorList>
    </citation>
    <scope>NUCLEOTIDE SEQUENCE</scope>
</reference>
<sequence>MTSAKVDINGWPVWYEKFGSGPDVLLLIPGAIGTGRSDFMPQLEGEYAFDQDKYTLICIELPGWGRSRPPERRYDRNVYLNDADCALKLMDILEGGKIGIYMCIKSQTRIKGLVLISIFVKVTPQTVAPTLATQNTSQWPQFHIIESD</sequence>
<dbReference type="SUPFAM" id="SSF53474">
    <property type="entry name" value="alpha/beta-Hydrolases"/>
    <property type="match status" value="1"/>
</dbReference>
<evidence type="ECO:0000313" key="2">
    <source>
        <dbReference type="Proteomes" id="UP000728032"/>
    </source>
</evidence>
<protein>
    <recommendedName>
        <fullName evidence="3">AB hydrolase-1 domain-containing protein</fullName>
    </recommendedName>
</protein>
<organism evidence="1">
    <name type="scientific">Oppiella nova</name>
    <dbReference type="NCBI Taxonomy" id="334625"/>
    <lineage>
        <taxon>Eukaryota</taxon>
        <taxon>Metazoa</taxon>
        <taxon>Ecdysozoa</taxon>
        <taxon>Arthropoda</taxon>
        <taxon>Chelicerata</taxon>
        <taxon>Arachnida</taxon>
        <taxon>Acari</taxon>
        <taxon>Acariformes</taxon>
        <taxon>Sarcoptiformes</taxon>
        <taxon>Oribatida</taxon>
        <taxon>Brachypylina</taxon>
        <taxon>Oppioidea</taxon>
        <taxon>Oppiidae</taxon>
        <taxon>Oppiella</taxon>
    </lineage>
</organism>